<organism evidence="9 10">
    <name type="scientific">Porphyra umbilicalis</name>
    <name type="common">Purple laver</name>
    <name type="synonym">Red alga</name>
    <dbReference type="NCBI Taxonomy" id="2786"/>
    <lineage>
        <taxon>Eukaryota</taxon>
        <taxon>Rhodophyta</taxon>
        <taxon>Bangiophyceae</taxon>
        <taxon>Bangiales</taxon>
        <taxon>Bangiaceae</taxon>
        <taxon>Porphyra</taxon>
    </lineage>
</organism>
<feature type="coiled-coil region" evidence="7">
    <location>
        <begin position="68"/>
        <end position="95"/>
    </location>
</feature>
<keyword evidence="10" id="KW-1185">Reference proteome</keyword>
<evidence type="ECO:0000256" key="6">
    <source>
        <dbReference type="ARBA" id="ARBA00023242"/>
    </source>
</evidence>
<keyword evidence="6" id="KW-0539">Nucleus</keyword>
<accession>A0A1X6NR01</accession>
<comment type="similarity">
    <text evidence="2">Belongs to the Mediator complex subunit 28 family.</text>
</comment>
<reference evidence="9 10" key="1">
    <citation type="submission" date="2017-03" db="EMBL/GenBank/DDBJ databases">
        <title>WGS assembly of Porphyra umbilicalis.</title>
        <authorList>
            <person name="Brawley S.H."/>
            <person name="Blouin N.A."/>
            <person name="Ficko-Blean E."/>
            <person name="Wheeler G.L."/>
            <person name="Lohr M."/>
            <person name="Goodson H.V."/>
            <person name="Jenkins J.W."/>
            <person name="Blaby-Haas C.E."/>
            <person name="Helliwell K.E."/>
            <person name="Chan C."/>
            <person name="Marriage T."/>
            <person name="Bhattacharya D."/>
            <person name="Klein A.S."/>
            <person name="Badis Y."/>
            <person name="Brodie J."/>
            <person name="Cao Y."/>
            <person name="Collen J."/>
            <person name="Dittami S.M."/>
            <person name="Gachon C.M."/>
            <person name="Green B.R."/>
            <person name="Karpowicz S."/>
            <person name="Kim J.W."/>
            <person name="Kudahl U."/>
            <person name="Lin S."/>
            <person name="Michel G."/>
            <person name="Mittag M."/>
            <person name="Olson B.J."/>
            <person name="Pangilinan J."/>
            <person name="Peng Y."/>
            <person name="Qiu H."/>
            <person name="Shu S."/>
            <person name="Singer J.T."/>
            <person name="Smith A.G."/>
            <person name="Sprecher B.N."/>
            <person name="Wagner V."/>
            <person name="Wang W."/>
            <person name="Wang Z.-Y."/>
            <person name="Yan J."/>
            <person name="Yarish C."/>
            <person name="Zoeuner-Riek S."/>
            <person name="Zhuang Y."/>
            <person name="Zou Y."/>
            <person name="Lindquist E.A."/>
            <person name="Grimwood J."/>
            <person name="Barry K."/>
            <person name="Rokhsar D.S."/>
            <person name="Schmutz J."/>
            <person name="Stiller J.W."/>
            <person name="Grossman A.R."/>
            <person name="Prochnik S.E."/>
        </authorList>
    </citation>
    <scope>NUCLEOTIDE SEQUENCE [LARGE SCALE GENOMIC DNA]</scope>
    <source>
        <strain evidence="9">4086291</strain>
    </source>
</reference>
<dbReference type="GO" id="GO:0005634">
    <property type="term" value="C:nucleus"/>
    <property type="evidence" value="ECO:0007669"/>
    <property type="project" value="UniProtKB-SubCell"/>
</dbReference>
<feature type="compositionally biased region" description="Low complexity" evidence="8">
    <location>
        <begin position="129"/>
        <end position="152"/>
    </location>
</feature>
<dbReference type="Proteomes" id="UP000218209">
    <property type="component" value="Unassembled WGS sequence"/>
</dbReference>
<evidence type="ECO:0000256" key="1">
    <source>
        <dbReference type="ARBA" id="ARBA00004123"/>
    </source>
</evidence>
<evidence type="ECO:0000256" key="7">
    <source>
        <dbReference type="SAM" id="Coils"/>
    </source>
</evidence>
<dbReference type="Pfam" id="PF11594">
    <property type="entry name" value="Med28"/>
    <property type="match status" value="1"/>
</dbReference>
<feature type="region of interest" description="Disordered" evidence="8">
    <location>
        <begin position="116"/>
        <end position="152"/>
    </location>
</feature>
<dbReference type="InterPro" id="IPR021640">
    <property type="entry name" value="Mediator_Med28"/>
</dbReference>
<evidence type="ECO:0000256" key="2">
    <source>
        <dbReference type="ARBA" id="ARBA00005571"/>
    </source>
</evidence>
<evidence type="ECO:0000256" key="3">
    <source>
        <dbReference type="ARBA" id="ARBA00023015"/>
    </source>
</evidence>
<comment type="subcellular location">
    <subcellularLocation>
        <location evidence="1">Nucleus</location>
    </subcellularLocation>
</comment>
<evidence type="ECO:0000313" key="9">
    <source>
        <dbReference type="EMBL" id="OSX71005.1"/>
    </source>
</evidence>
<sequence length="152" mass="15929">MQRLEQYTRSIGRLLRAAGVSDDSPPADDVDGVTSDVDVEALMKSTLDATREFDAFLVSLVHEAPPEAISLRQEIDRLEQDLKDKAQLVEQTRALLRDHQKSLVNVSAHAHQVIFPSAPPNAAAGGGRAPDAAAATAAAAPAAAAAASRPSA</sequence>
<evidence type="ECO:0000256" key="5">
    <source>
        <dbReference type="ARBA" id="ARBA00023163"/>
    </source>
</evidence>
<keyword evidence="4 7" id="KW-0175">Coiled coil</keyword>
<evidence type="ECO:0000313" key="10">
    <source>
        <dbReference type="Proteomes" id="UP000218209"/>
    </source>
</evidence>
<evidence type="ECO:0000256" key="4">
    <source>
        <dbReference type="ARBA" id="ARBA00023054"/>
    </source>
</evidence>
<gene>
    <name evidence="9" type="ORF">BU14_0617s0011</name>
</gene>
<evidence type="ECO:0000256" key="8">
    <source>
        <dbReference type="SAM" id="MobiDB-lite"/>
    </source>
</evidence>
<dbReference type="AlphaFoldDB" id="A0A1X6NR01"/>
<protein>
    <submittedName>
        <fullName evidence="9">Uncharacterized protein</fullName>
    </submittedName>
</protein>
<dbReference type="EMBL" id="KV919181">
    <property type="protein sequence ID" value="OSX71005.1"/>
    <property type="molecule type" value="Genomic_DNA"/>
</dbReference>
<keyword evidence="5" id="KW-0804">Transcription</keyword>
<proteinExistence type="inferred from homology"/>
<keyword evidence="3" id="KW-0805">Transcription regulation</keyword>
<name>A0A1X6NR01_PORUM</name>